<dbReference type="SUPFAM" id="SSF55874">
    <property type="entry name" value="ATPase domain of HSP90 chaperone/DNA topoisomerase II/histidine kinase"/>
    <property type="match status" value="1"/>
</dbReference>
<dbReference type="STRING" id="149040.A0A132B2E9"/>
<dbReference type="InterPro" id="IPR038973">
    <property type="entry name" value="MutL/Mlh/Pms-like"/>
</dbReference>
<feature type="compositionally biased region" description="Basic residues" evidence="2">
    <location>
        <begin position="401"/>
        <end position="411"/>
    </location>
</feature>
<dbReference type="Proteomes" id="UP000070700">
    <property type="component" value="Unassembled WGS sequence"/>
</dbReference>
<evidence type="ECO:0000313" key="4">
    <source>
        <dbReference type="EMBL" id="KUJ06570.1"/>
    </source>
</evidence>
<feature type="region of interest" description="Disordered" evidence="2">
    <location>
        <begin position="501"/>
        <end position="520"/>
    </location>
</feature>
<name>A0A132B2E9_MOLSC</name>
<dbReference type="GO" id="GO:0006298">
    <property type="term" value="P:mismatch repair"/>
    <property type="evidence" value="ECO:0007669"/>
    <property type="project" value="InterPro"/>
</dbReference>
<evidence type="ECO:0000259" key="3">
    <source>
        <dbReference type="SMART" id="SM00853"/>
    </source>
</evidence>
<dbReference type="SMART" id="SM00853">
    <property type="entry name" value="MutL_C"/>
    <property type="match status" value="1"/>
</dbReference>
<feature type="compositionally biased region" description="Basic and acidic residues" evidence="2">
    <location>
        <begin position="445"/>
        <end position="456"/>
    </location>
</feature>
<feature type="domain" description="MutL C-terminal dimerisation" evidence="3">
    <location>
        <begin position="698"/>
        <end position="897"/>
    </location>
</feature>
<dbReference type="KEGG" id="psco:LY89DRAFT_743715"/>
<feature type="compositionally biased region" description="Polar residues" evidence="2">
    <location>
        <begin position="606"/>
        <end position="621"/>
    </location>
</feature>
<dbReference type="PANTHER" id="PTHR10073:SF47">
    <property type="entry name" value="DNA MISMATCH REPAIR PROTEIN MLH3"/>
    <property type="match status" value="1"/>
</dbReference>
<evidence type="ECO:0000256" key="2">
    <source>
        <dbReference type="SAM" id="MobiDB-lite"/>
    </source>
</evidence>
<dbReference type="InterPro" id="IPR036890">
    <property type="entry name" value="HATPase_C_sf"/>
</dbReference>
<dbReference type="InterPro" id="IPR042120">
    <property type="entry name" value="MutL_C_dimsub"/>
</dbReference>
<dbReference type="GO" id="GO:0140664">
    <property type="term" value="F:ATP-dependent DNA damage sensor activity"/>
    <property type="evidence" value="ECO:0007669"/>
    <property type="project" value="InterPro"/>
</dbReference>
<dbReference type="GO" id="GO:0032300">
    <property type="term" value="C:mismatch repair complex"/>
    <property type="evidence" value="ECO:0007669"/>
    <property type="project" value="InterPro"/>
</dbReference>
<evidence type="ECO:0000256" key="1">
    <source>
        <dbReference type="ARBA" id="ARBA00006082"/>
    </source>
</evidence>
<protein>
    <recommendedName>
        <fullName evidence="3">MutL C-terminal dimerisation domain-containing protein</fullName>
    </recommendedName>
</protein>
<dbReference type="InParanoid" id="A0A132B2E9"/>
<organism evidence="4 5">
    <name type="scientific">Mollisia scopiformis</name>
    <name type="common">Conifer needle endophyte fungus</name>
    <name type="synonym">Phialocephala scopiformis</name>
    <dbReference type="NCBI Taxonomy" id="149040"/>
    <lineage>
        <taxon>Eukaryota</taxon>
        <taxon>Fungi</taxon>
        <taxon>Dikarya</taxon>
        <taxon>Ascomycota</taxon>
        <taxon>Pezizomycotina</taxon>
        <taxon>Leotiomycetes</taxon>
        <taxon>Helotiales</taxon>
        <taxon>Mollisiaceae</taxon>
        <taxon>Mollisia</taxon>
    </lineage>
</organism>
<gene>
    <name evidence="4" type="ORF">LY89DRAFT_743715</name>
</gene>
<dbReference type="SUPFAM" id="SSF118116">
    <property type="entry name" value="DNA mismatch repair protein MutL"/>
    <property type="match status" value="1"/>
</dbReference>
<feature type="region of interest" description="Disordered" evidence="2">
    <location>
        <begin position="401"/>
        <end position="426"/>
    </location>
</feature>
<dbReference type="OrthoDB" id="429932at2759"/>
<dbReference type="Gene3D" id="3.30.1540.20">
    <property type="entry name" value="MutL, C-terminal domain, dimerisation subdomain"/>
    <property type="match status" value="1"/>
</dbReference>
<dbReference type="AlphaFoldDB" id="A0A132B2E9"/>
<accession>A0A132B2E9</accession>
<dbReference type="Pfam" id="PF13589">
    <property type="entry name" value="HATPase_c_3"/>
    <property type="match status" value="1"/>
</dbReference>
<reference evidence="4 5" key="1">
    <citation type="submission" date="2015-10" db="EMBL/GenBank/DDBJ databases">
        <title>Full genome of DAOMC 229536 Phialocephala scopiformis, a fungal endophyte of spruce producing the potent anti-insectan compound rugulosin.</title>
        <authorList>
            <consortium name="DOE Joint Genome Institute"/>
            <person name="Walker A.K."/>
            <person name="Frasz S.L."/>
            <person name="Seifert K.A."/>
            <person name="Miller J.D."/>
            <person name="Mondo S.J."/>
            <person name="Labutti K."/>
            <person name="Lipzen A."/>
            <person name="Dockter R."/>
            <person name="Kennedy M."/>
            <person name="Grigoriev I.V."/>
            <person name="Spatafora J.W."/>
        </authorList>
    </citation>
    <scope>NUCLEOTIDE SEQUENCE [LARGE SCALE GENOMIC DNA]</scope>
    <source>
        <strain evidence="4 5">CBS 120377</strain>
    </source>
</reference>
<dbReference type="InterPro" id="IPR037198">
    <property type="entry name" value="MutL_C_sf"/>
</dbReference>
<comment type="similarity">
    <text evidence="1">Belongs to the DNA mismatch repair MutL/HexB family.</text>
</comment>
<dbReference type="GeneID" id="28830696"/>
<evidence type="ECO:0000313" key="5">
    <source>
        <dbReference type="Proteomes" id="UP000070700"/>
    </source>
</evidence>
<dbReference type="EMBL" id="KQ947445">
    <property type="protein sequence ID" value="KUJ06570.1"/>
    <property type="molecule type" value="Genomic_DNA"/>
</dbReference>
<feature type="region of interest" description="Disordered" evidence="2">
    <location>
        <begin position="599"/>
        <end position="621"/>
    </location>
</feature>
<dbReference type="FunCoup" id="A0A132B2E9">
    <property type="interactions" value="490"/>
</dbReference>
<dbReference type="GO" id="GO:0005524">
    <property type="term" value="F:ATP binding"/>
    <property type="evidence" value="ECO:0007669"/>
    <property type="project" value="InterPro"/>
</dbReference>
<dbReference type="InterPro" id="IPR014790">
    <property type="entry name" value="MutL_C"/>
</dbReference>
<sequence length="981" mass="108787">MSIQPLPPEVIAQIKSSITITSLNGVICELVKNSLDASSSRIDISVDYTRGGCVVEDDGLGIQPSEFGEDGCLGKLYHSSKLNSQTIVHGGRGTFLASLSAMALMSITSHYHLHRSHNTISMHKSNVVSRQTPAPPQHYLSNSNHGTRVTIRDLFGNMPVRVKQRAIAAEKQRRNHKDWEELRRAIVLLLISWPRNVAITVRELDSNQKLAIRPSVHFNEGITGVDASRVCSILTQATFVSLDEKTSWVPVGISTQSLVVQGTISLVPSAIKQVQFISFGVHPLSGEGPSILHDEINRLFFNSSFGNEEEVSDLDDAERTRRAKDRRFNSDGYTNKELKGGKKGVDRWPMFYINIGQVSSAGTGEMNPDGIFDDTGNKFGAIMELLQVMITKFLTVHHFRPKPSRGLRSRKHNEGDFPQPAFPNGSLAETKISASLNRVAAQAKKSAESRSGKSRLDPLGTNVRLPPFRRSLSKQDSPFEGWSKVKSGAVIVDLSEKEKREETIARPSSAPPLIRGTTTERSQTPLIAKDGKLLRQPFDDVVTARARTTKVIRGPTPASQTIQTTSHDGDEFVAWVNPITKVRCLVNQRTGMTLPAKNERHGRISTKPSFSSQSNRNSTEPSNAWISDILQGWENPVFSTVEPTIPQILLEGPDEHTQSILHGRHHHCSQIDIDLAFKESSAGVSGRISKSALRNAEVVSQVDRKFILVKVRALFAQSCDDKNSDGILILIDQHAADERIRIESLMEQLCTPSKDDCVAPESPVVTTLLNKPLVFEISMREVQVLNSKISYFAYWGIRYEVALNLRGSDTIDAKAMPRLSVRSLPPGIIERCKQEPRLLIELIRTEAWKAHELGKNAPDVSAGQQTWLQRTQTCPQGILDMLNSRACRGAIMFNDELSKTQCEKLVRKLADCKFPFQCAHGRPSLVPLVDTSTMKKAEHRVAVILGEEENGSFGHAFREWKQKSQSYGCLRRRRASSGGTI</sequence>
<dbReference type="Gene3D" id="3.30.565.10">
    <property type="entry name" value="Histidine kinase-like ATPase, C-terminal domain"/>
    <property type="match status" value="1"/>
</dbReference>
<proteinExistence type="inferred from homology"/>
<keyword evidence="5" id="KW-1185">Reference proteome</keyword>
<dbReference type="GO" id="GO:0016887">
    <property type="term" value="F:ATP hydrolysis activity"/>
    <property type="evidence" value="ECO:0007669"/>
    <property type="project" value="InterPro"/>
</dbReference>
<dbReference type="RefSeq" id="XP_018060925.1">
    <property type="nucleotide sequence ID" value="XM_018220970.1"/>
</dbReference>
<dbReference type="PANTHER" id="PTHR10073">
    <property type="entry name" value="DNA MISMATCH REPAIR PROTEIN MLH, PMS, MUTL"/>
    <property type="match status" value="1"/>
</dbReference>
<feature type="region of interest" description="Disordered" evidence="2">
    <location>
        <begin position="441"/>
        <end position="479"/>
    </location>
</feature>